<evidence type="ECO:0000313" key="4">
    <source>
        <dbReference type="RefSeq" id="XP_032809409.1"/>
    </source>
</evidence>
<proteinExistence type="predicted"/>
<organism evidence="3 4">
    <name type="scientific">Petromyzon marinus</name>
    <name type="common">Sea lamprey</name>
    <dbReference type="NCBI Taxonomy" id="7757"/>
    <lineage>
        <taxon>Eukaryota</taxon>
        <taxon>Metazoa</taxon>
        <taxon>Chordata</taxon>
        <taxon>Craniata</taxon>
        <taxon>Vertebrata</taxon>
        <taxon>Cyclostomata</taxon>
        <taxon>Hyperoartia</taxon>
        <taxon>Petromyzontiformes</taxon>
        <taxon>Petromyzontidae</taxon>
        <taxon>Petromyzon</taxon>
    </lineage>
</organism>
<name>A0AAJ7T1H5_PETMA</name>
<keyword evidence="3" id="KW-1185">Reference proteome</keyword>
<feature type="compositionally biased region" description="Polar residues" evidence="2">
    <location>
        <begin position="1"/>
        <end position="14"/>
    </location>
</feature>
<feature type="coiled-coil region" evidence="1">
    <location>
        <begin position="68"/>
        <end position="95"/>
    </location>
</feature>
<protein>
    <submittedName>
        <fullName evidence="4">Uncharacterized protein LOC116942012 isoform X2</fullName>
    </submittedName>
</protein>
<dbReference type="Proteomes" id="UP001318040">
    <property type="component" value="Chromosome 13"/>
</dbReference>
<evidence type="ECO:0000256" key="1">
    <source>
        <dbReference type="SAM" id="Coils"/>
    </source>
</evidence>
<feature type="region of interest" description="Disordered" evidence="2">
    <location>
        <begin position="1"/>
        <end position="31"/>
    </location>
</feature>
<dbReference type="RefSeq" id="XP_032809409.1">
    <property type="nucleotide sequence ID" value="XM_032953518.1"/>
</dbReference>
<reference evidence="4" key="1">
    <citation type="submission" date="2025-08" db="UniProtKB">
        <authorList>
            <consortium name="RefSeq"/>
        </authorList>
    </citation>
    <scope>IDENTIFICATION</scope>
    <source>
        <tissue evidence="4">Sperm</tissue>
    </source>
</reference>
<evidence type="ECO:0000313" key="3">
    <source>
        <dbReference type="Proteomes" id="UP001318040"/>
    </source>
</evidence>
<evidence type="ECO:0000256" key="2">
    <source>
        <dbReference type="SAM" id="MobiDB-lite"/>
    </source>
</evidence>
<sequence>MFSPGSRTAQSSGHHNAPRLGPSVLGQHGRSSGLACMSTVAAGDFASRHAAPPEEGEEVQAVMERMALVKLARHADQTQQELEKMRTRVDRTMEAFELGNRAVMDSLKRANMECFENLFFDHSSILTDGESSKDLDVDISHSTQKVQEALESTRQAMVHLGTLHSALISLTSHTGSAKEKKRYGALHSHTGR</sequence>
<dbReference type="AlphaFoldDB" id="A0AAJ7T1H5"/>
<accession>A0AAJ7T1H5</accession>
<keyword evidence="1" id="KW-0175">Coiled coil</keyword>
<gene>
    <name evidence="4" type="primary">LOC116942012</name>
</gene>